<sequence length="180" mass="20865">MRLLKPAQRVEAVHELNVSELTARGIQGIIIDLDNTLTEWNEYHLCPKVHQWLSDLEVQGIKVCILSNNKEKRVQPFAAGCRIPYYISGARKPRRKGFIRAMQIMGTTPENTIVIGDQIFTDVLGGNRSGIHTVLVNPISRREFFGTRMVRRIERIVLREKKPRSERKKFFVFKRREGQP</sequence>
<dbReference type="GO" id="GO:0008962">
    <property type="term" value="F:phosphatidylglycerophosphatase activity"/>
    <property type="evidence" value="ECO:0007669"/>
    <property type="project" value="InterPro"/>
</dbReference>
<dbReference type="EMBL" id="WNKU01000010">
    <property type="protein sequence ID" value="MTV49368.1"/>
    <property type="molecule type" value="Genomic_DNA"/>
</dbReference>
<dbReference type="SUPFAM" id="SSF56784">
    <property type="entry name" value="HAD-like"/>
    <property type="match status" value="1"/>
</dbReference>
<name>A0A6I3SK96_HELMO</name>
<dbReference type="InterPro" id="IPR006439">
    <property type="entry name" value="HAD-SF_hydro_IA"/>
</dbReference>
<dbReference type="PANTHER" id="PTHR19288">
    <property type="entry name" value="4-NITROPHENYLPHOSPHATASE-RELATED"/>
    <property type="match status" value="1"/>
</dbReference>
<proteinExistence type="predicted"/>
<reference evidence="1 2" key="1">
    <citation type="submission" date="2019-11" db="EMBL/GenBank/DDBJ databases">
        <title>Whole-genome sequence of a the green, strictly anaerobic photosynthetic bacterium Heliobacillus mobilis DSM 6151.</title>
        <authorList>
            <person name="Kyndt J.A."/>
            <person name="Meyer T.E."/>
        </authorList>
    </citation>
    <scope>NUCLEOTIDE SEQUENCE [LARGE SCALE GENOMIC DNA]</scope>
    <source>
        <strain evidence="1 2">DSM 6151</strain>
    </source>
</reference>
<dbReference type="InterPro" id="IPR036412">
    <property type="entry name" value="HAD-like_sf"/>
</dbReference>
<evidence type="ECO:0000313" key="2">
    <source>
        <dbReference type="Proteomes" id="UP000430670"/>
    </source>
</evidence>
<dbReference type="Pfam" id="PF00702">
    <property type="entry name" value="Hydrolase"/>
    <property type="match status" value="1"/>
</dbReference>
<dbReference type="Gene3D" id="3.40.50.1000">
    <property type="entry name" value="HAD superfamily/HAD-like"/>
    <property type="match status" value="1"/>
</dbReference>
<dbReference type="InterPro" id="IPR006549">
    <property type="entry name" value="HAD-SF_hydro_IIIA"/>
</dbReference>
<gene>
    <name evidence="1" type="ORF">GJ688_10300</name>
</gene>
<dbReference type="Proteomes" id="UP000430670">
    <property type="component" value="Unassembled WGS sequence"/>
</dbReference>
<dbReference type="NCBIfam" id="TIGR01668">
    <property type="entry name" value="YqeG_hyp_ppase"/>
    <property type="match status" value="1"/>
</dbReference>
<evidence type="ECO:0000313" key="1">
    <source>
        <dbReference type="EMBL" id="MTV49368.1"/>
    </source>
</evidence>
<dbReference type="RefSeq" id="WP_170291859.1">
    <property type="nucleotide sequence ID" value="NZ_WNKU01000010.1"/>
</dbReference>
<dbReference type="AlphaFoldDB" id="A0A6I3SK96"/>
<dbReference type="NCBIfam" id="TIGR01549">
    <property type="entry name" value="HAD-SF-IA-v1"/>
    <property type="match status" value="1"/>
</dbReference>
<dbReference type="NCBIfam" id="TIGR01662">
    <property type="entry name" value="HAD-SF-IIIA"/>
    <property type="match status" value="1"/>
</dbReference>
<dbReference type="CDD" id="cd16416">
    <property type="entry name" value="HAD_BsYqeG-like"/>
    <property type="match status" value="1"/>
</dbReference>
<protein>
    <submittedName>
        <fullName evidence="1">YqeG family HAD IIIA-type phosphatase</fullName>
    </submittedName>
</protein>
<keyword evidence="2" id="KW-1185">Reference proteome</keyword>
<dbReference type="InterPro" id="IPR010021">
    <property type="entry name" value="PGPP1/Gep4"/>
</dbReference>
<accession>A0A6I3SK96</accession>
<dbReference type="GO" id="GO:0005737">
    <property type="term" value="C:cytoplasm"/>
    <property type="evidence" value="ECO:0007669"/>
    <property type="project" value="TreeGrafter"/>
</dbReference>
<comment type="caution">
    <text evidence="1">The sequence shown here is derived from an EMBL/GenBank/DDBJ whole genome shotgun (WGS) entry which is preliminary data.</text>
</comment>
<dbReference type="PANTHER" id="PTHR19288:SF25">
    <property type="entry name" value="PHOSPHATIDYLGLYCEROPHOSPHATASE GEP4, MITOCHONDRIAL"/>
    <property type="match status" value="1"/>
</dbReference>
<organism evidence="1 2">
    <name type="scientific">Heliobacterium mobile</name>
    <name type="common">Heliobacillus mobilis</name>
    <dbReference type="NCBI Taxonomy" id="28064"/>
    <lineage>
        <taxon>Bacteria</taxon>
        <taxon>Bacillati</taxon>
        <taxon>Bacillota</taxon>
        <taxon>Clostridia</taxon>
        <taxon>Eubacteriales</taxon>
        <taxon>Heliobacteriaceae</taxon>
        <taxon>Heliobacterium</taxon>
    </lineage>
</organism>
<dbReference type="InterPro" id="IPR023214">
    <property type="entry name" value="HAD_sf"/>
</dbReference>